<dbReference type="AlphaFoldDB" id="A0A3M6TZL3"/>
<organism evidence="2 3">
    <name type="scientific">Pocillopora damicornis</name>
    <name type="common">Cauliflower coral</name>
    <name type="synonym">Millepora damicornis</name>
    <dbReference type="NCBI Taxonomy" id="46731"/>
    <lineage>
        <taxon>Eukaryota</taxon>
        <taxon>Metazoa</taxon>
        <taxon>Cnidaria</taxon>
        <taxon>Anthozoa</taxon>
        <taxon>Hexacorallia</taxon>
        <taxon>Scleractinia</taxon>
        <taxon>Astrocoeniina</taxon>
        <taxon>Pocilloporidae</taxon>
        <taxon>Pocillopora</taxon>
    </lineage>
</organism>
<evidence type="ECO:0000256" key="1">
    <source>
        <dbReference type="SAM" id="MobiDB-lite"/>
    </source>
</evidence>
<sequence>MIENGFMENPQFRNDGKGDFSTSERGDQVSTYGKPVLIQLAKAVTFVDLPTDLASTATGVIPTRQEKTQEGDKLYRLWFVVDSTGSVYSAFCRCQGEADQGCRH</sequence>
<keyword evidence="3" id="KW-1185">Reference proteome</keyword>
<dbReference type="EMBL" id="RCHS01002554">
    <property type="protein sequence ID" value="RMX46843.1"/>
    <property type="molecule type" value="Genomic_DNA"/>
</dbReference>
<comment type="caution">
    <text evidence="2">The sequence shown here is derived from an EMBL/GenBank/DDBJ whole genome shotgun (WGS) entry which is preliminary data.</text>
</comment>
<proteinExistence type="predicted"/>
<feature type="region of interest" description="Disordered" evidence="1">
    <location>
        <begin position="1"/>
        <end position="27"/>
    </location>
</feature>
<protein>
    <recommendedName>
        <fullName evidence="4">SWIM-type domain-containing protein</fullName>
    </recommendedName>
</protein>
<accession>A0A3M6TZL3</accession>
<reference evidence="2 3" key="1">
    <citation type="journal article" date="2018" name="Sci. Rep.">
        <title>Comparative analysis of the Pocillopora damicornis genome highlights role of immune system in coral evolution.</title>
        <authorList>
            <person name="Cunning R."/>
            <person name="Bay R.A."/>
            <person name="Gillette P."/>
            <person name="Baker A.C."/>
            <person name="Traylor-Knowles N."/>
        </authorList>
    </citation>
    <scope>NUCLEOTIDE SEQUENCE [LARGE SCALE GENOMIC DNA]</scope>
    <source>
        <strain evidence="2">RSMAS</strain>
        <tissue evidence="2">Whole animal</tissue>
    </source>
</reference>
<evidence type="ECO:0000313" key="2">
    <source>
        <dbReference type="EMBL" id="RMX46843.1"/>
    </source>
</evidence>
<gene>
    <name evidence="2" type="ORF">pdam_00007620</name>
</gene>
<evidence type="ECO:0000313" key="3">
    <source>
        <dbReference type="Proteomes" id="UP000275408"/>
    </source>
</evidence>
<dbReference type="Proteomes" id="UP000275408">
    <property type="component" value="Unassembled WGS sequence"/>
</dbReference>
<name>A0A3M6TZL3_POCDA</name>
<feature type="compositionally biased region" description="Basic and acidic residues" evidence="1">
    <location>
        <begin position="14"/>
        <end position="27"/>
    </location>
</feature>
<evidence type="ECO:0008006" key="4">
    <source>
        <dbReference type="Google" id="ProtNLM"/>
    </source>
</evidence>